<dbReference type="EMBL" id="JBEPLW010000008">
    <property type="protein sequence ID" value="MET3575476.1"/>
    <property type="molecule type" value="Genomic_DNA"/>
</dbReference>
<dbReference type="RefSeq" id="WP_354196675.1">
    <property type="nucleotide sequence ID" value="NZ_JBEPLW010000008.1"/>
</dbReference>
<comment type="caution">
    <text evidence="1">The sequence shown here is derived from an EMBL/GenBank/DDBJ whole genome shotgun (WGS) entry which is preliminary data.</text>
</comment>
<sequence>MNSYSIYPGEPAHPLFTLQSLKADPGAALDLVQAVSRTDNRTIAASFFTRRLGMFTAMQLYLLTVYEEVWEGPDDALRFGAVEEFGNLTVSQFLAGGRFRPVDADERPETVRRLLLVYVKEVSDALRTVSSASSLTHWENMFGFLLYHFHVLLSDPYTEPDARAVLDLLKDDRTWDGLAKESLFARYLRGCAPSQLLNTTVRTTCCHSKDVPGLMQCGYCPLKK</sequence>
<keyword evidence="2" id="KW-1185">Reference proteome</keyword>
<protein>
    <submittedName>
        <fullName evidence="1">Ferric iron reductase protein FhuF</fullName>
    </submittedName>
</protein>
<proteinExistence type="predicted"/>
<gene>
    <name evidence="1" type="ORF">ABID49_001381</name>
</gene>
<name>A0ABV2GB38_9BACL</name>
<reference evidence="1 2" key="1">
    <citation type="submission" date="2024-06" db="EMBL/GenBank/DDBJ databases">
        <title>Genomic Encyclopedia of Type Strains, Phase IV (KMG-IV): sequencing the most valuable type-strain genomes for metagenomic binning, comparative biology and taxonomic classification.</title>
        <authorList>
            <person name="Goeker M."/>
        </authorList>
    </citation>
    <scope>NUCLEOTIDE SEQUENCE [LARGE SCALE GENOMIC DNA]</scope>
    <source>
        <strain evidence="1 2">DSM 26128</strain>
    </source>
</reference>
<evidence type="ECO:0000313" key="1">
    <source>
        <dbReference type="EMBL" id="MET3575476.1"/>
    </source>
</evidence>
<evidence type="ECO:0000313" key="2">
    <source>
        <dbReference type="Proteomes" id="UP001549099"/>
    </source>
</evidence>
<accession>A0ABV2GB38</accession>
<dbReference type="Proteomes" id="UP001549099">
    <property type="component" value="Unassembled WGS sequence"/>
</dbReference>
<organism evidence="1 2">
    <name type="scientific">Bhargavaea ullalensis</name>
    <dbReference type="NCBI Taxonomy" id="1265685"/>
    <lineage>
        <taxon>Bacteria</taxon>
        <taxon>Bacillati</taxon>
        <taxon>Bacillota</taxon>
        <taxon>Bacilli</taxon>
        <taxon>Bacillales</taxon>
        <taxon>Caryophanaceae</taxon>
        <taxon>Bhargavaea</taxon>
    </lineage>
</organism>